<feature type="region of interest" description="Disordered" evidence="6">
    <location>
        <begin position="607"/>
        <end position="633"/>
    </location>
</feature>
<feature type="compositionally biased region" description="Polar residues" evidence="6">
    <location>
        <begin position="733"/>
        <end position="748"/>
    </location>
</feature>
<evidence type="ECO:0000313" key="9">
    <source>
        <dbReference type="WBParaSite" id="L893_g32480.t3"/>
    </source>
</evidence>
<evidence type="ECO:0000256" key="5">
    <source>
        <dbReference type="PROSITE-ProRule" id="PRU00176"/>
    </source>
</evidence>
<feature type="compositionally biased region" description="Polar residues" evidence="6">
    <location>
        <begin position="607"/>
        <end position="630"/>
    </location>
</feature>
<dbReference type="GO" id="GO:1990904">
    <property type="term" value="C:ribonucleoprotein complex"/>
    <property type="evidence" value="ECO:0007669"/>
    <property type="project" value="InterPro"/>
</dbReference>
<feature type="compositionally biased region" description="Polar residues" evidence="6">
    <location>
        <begin position="176"/>
        <end position="186"/>
    </location>
</feature>
<feature type="domain" description="RRM" evidence="7">
    <location>
        <begin position="410"/>
        <end position="489"/>
    </location>
</feature>
<dbReference type="Proteomes" id="UP000095287">
    <property type="component" value="Unplaced"/>
</dbReference>
<name>A0A1I8A2Y8_9BILA</name>
<feature type="region of interest" description="Disordered" evidence="6">
    <location>
        <begin position="171"/>
        <end position="194"/>
    </location>
</feature>
<dbReference type="FunFam" id="3.30.70.330:FF:000482">
    <property type="entry name" value="SUPpressor"/>
    <property type="match status" value="1"/>
</dbReference>
<dbReference type="Gene3D" id="3.30.70.330">
    <property type="match status" value="2"/>
</dbReference>
<dbReference type="PRINTS" id="PR00961">
    <property type="entry name" value="HUDSXLRNA"/>
</dbReference>
<evidence type="ECO:0000256" key="6">
    <source>
        <dbReference type="SAM" id="MobiDB-lite"/>
    </source>
</evidence>
<dbReference type="InterPro" id="IPR000504">
    <property type="entry name" value="RRM_dom"/>
</dbReference>
<keyword evidence="8" id="KW-1185">Reference proteome</keyword>
<dbReference type="PANTHER" id="PTHR24012">
    <property type="entry name" value="RNA BINDING PROTEIN"/>
    <property type="match status" value="1"/>
</dbReference>
<feature type="region of interest" description="Disordered" evidence="6">
    <location>
        <begin position="294"/>
        <end position="331"/>
    </location>
</feature>
<feature type="domain" description="RRM" evidence="7">
    <location>
        <begin position="331"/>
        <end position="404"/>
    </location>
</feature>
<evidence type="ECO:0000313" key="8">
    <source>
        <dbReference type="Proteomes" id="UP000095287"/>
    </source>
</evidence>
<dbReference type="GO" id="GO:0003723">
    <property type="term" value="F:RNA binding"/>
    <property type="evidence" value="ECO:0007669"/>
    <property type="project" value="UniProtKB-UniRule"/>
</dbReference>
<dbReference type="FunFam" id="3.30.70.330:FF:000012">
    <property type="entry name" value="RNA-binding motif, single-stranded-interacting protein 3 isoform 1"/>
    <property type="match status" value="1"/>
</dbReference>
<feature type="compositionally biased region" description="Polar residues" evidence="6">
    <location>
        <begin position="687"/>
        <end position="698"/>
    </location>
</feature>
<dbReference type="CDD" id="cd12243">
    <property type="entry name" value="RRM1_MSSP"/>
    <property type="match status" value="1"/>
</dbReference>
<keyword evidence="1" id="KW-0677">Repeat</keyword>
<accession>A0A1I8A2Y8</accession>
<dbReference type="InterPro" id="IPR012677">
    <property type="entry name" value="Nucleotide-bd_a/b_plait_sf"/>
</dbReference>
<protein>
    <recommendedName>
        <fullName evidence="4">Protein alan shepard</fullName>
    </recommendedName>
</protein>
<evidence type="ECO:0000256" key="2">
    <source>
        <dbReference type="ARBA" id="ARBA00022884"/>
    </source>
</evidence>
<dbReference type="SMART" id="SM00360">
    <property type="entry name" value="RRM"/>
    <property type="match status" value="2"/>
</dbReference>
<proteinExistence type="predicted"/>
<dbReference type="InterPro" id="IPR002343">
    <property type="entry name" value="Hud_Sxl_RNA"/>
</dbReference>
<evidence type="ECO:0000256" key="3">
    <source>
        <dbReference type="ARBA" id="ARBA00037469"/>
    </source>
</evidence>
<dbReference type="AlphaFoldDB" id="A0A1I8A2Y8"/>
<comment type="function">
    <text evidence="3">Has a role in the perception of gravity.</text>
</comment>
<reference evidence="9" key="1">
    <citation type="submission" date="2016-11" db="UniProtKB">
        <authorList>
            <consortium name="WormBaseParasite"/>
        </authorList>
    </citation>
    <scope>IDENTIFICATION</scope>
</reference>
<feature type="compositionally biased region" description="Low complexity" evidence="6">
    <location>
        <begin position="699"/>
        <end position="713"/>
    </location>
</feature>
<dbReference type="WBParaSite" id="L893_g32480.t3">
    <property type="protein sequence ID" value="L893_g32480.t3"/>
    <property type="gene ID" value="L893_g32480"/>
</dbReference>
<organism evidence="8 9">
    <name type="scientific">Steinernema glaseri</name>
    <dbReference type="NCBI Taxonomy" id="37863"/>
    <lineage>
        <taxon>Eukaryota</taxon>
        <taxon>Metazoa</taxon>
        <taxon>Ecdysozoa</taxon>
        <taxon>Nematoda</taxon>
        <taxon>Chromadorea</taxon>
        <taxon>Rhabditida</taxon>
        <taxon>Tylenchina</taxon>
        <taxon>Panagrolaimomorpha</taxon>
        <taxon>Strongyloidoidea</taxon>
        <taxon>Steinernematidae</taxon>
        <taxon>Steinernema</taxon>
    </lineage>
</organism>
<sequence length="748" mass="80505">MMSSVDQSNANENNVNANSGLFATGNWNSKNTQVVGWGPLPNDPMASPTWNVADGSINSNDGFDKMDDVEDPKQDALARQNRGKKIRTKYTRDANDLVGFFDLLCSLEAAAGIYDFRGVNNLWNTFFRCWIRDNRDSSREARNQGYPNHQLSGDYRQLNISTTTPNIGASNFGRIGNSSWSGNTQPVRGHSFRSEMFSSGGSGWPATARNSSSKHYYNNALSDGPLHSSMTVGQAHAPAPGMNGNGAPGYASVAAGAQANPTNNGSANPGYNSGNNSNYGGMYGSSPYMNGYGYGGSRPRTSGGIGQGPSHRERHHHNDSPRQESTNLSETNLYIRGLNPNCTDEELRRMCEEYGSIVSTKAIMDKTTNQCKGYGFVDFESAESASNAVKALNERNIQAQMAKQQEQDPTNLYIANLPMDFTEDKLENLLSGEGLVISTRILRNDGGISRGVGFARMDSKECCDKIIHKMNGTMLEGSSLPLLVKLADSGRKQKRNTSLGGYQNGNSAHMAYSQLANANIDPFQYQMYAPQSTPHQGHQDGAQGANVMFNPQNRYAQQIIFSGTPQYSFMGAPPSQPFGSPQIMTSYATESQMGQLANQMQNMSVNGQNTAQNAGAPSSGAENLNSSVQAPPTGIPPHAYSNMYFNQYNPYFIGGVPDMVSMVPNSGTPPNNAYVANASQYDMMSAPVHQQQTSAQMTAQPQSPAQDPSQMASVGPNMENGGTPPGSNGVPRTGSSSPSNATEEASHQ</sequence>
<dbReference type="PROSITE" id="PS50102">
    <property type="entry name" value="RRM"/>
    <property type="match status" value="2"/>
</dbReference>
<evidence type="ECO:0000256" key="1">
    <source>
        <dbReference type="ARBA" id="ARBA00022737"/>
    </source>
</evidence>
<dbReference type="SUPFAM" id="SSF54928">
    <property type="entry name" value="RNA-binding domain, RBD"/>
    <property type="match status" value="1"/>
</dbReference>
<dbReference type="InterPro" id="IPR035979">
    <property type="entry name" value="RBD_domain_sf"/>
</dbReference>
<evidence type="ECO:0000256" key="4">
    <source>
        <dbReference type="ARBA" id="ARBA00039536"/>
    </source>
</evidence>
<feature type="region of interest" description="Disordered" evidence="6">
    <location>
        <begin position="687"/>
        <end position="748"/>
    </location>
</feature>
<keyword evidence="2 5" id="KW-0694">RNA-binding</keyword>
<evidence type="ECO:0000259" key="7">
    <source>
        <dbReference type="PROSITE" id="PS50102"/>
    </source>
</evidence>
<dbReference type="Pfam" id="PF00076">
    <property type="entry name" value="RRM_1"/>
    <property type="match status" value="2"/>
</dbReference>